<sequence length="129" mass="15565">MANGHYNLGKPYFRMAKLSKKLIITVPFLGPDGMALFPFILVRRPDPGPTLLNHERIHLRQQLELGIVPFYLWYGIEYLIRRWQYRDHYTAYRNISFEREAFSNERDLQYLTTRTWFAFSQYLRTTQKA</sequence>
<reference evidence="2 3" key="1">
    <citation type="journal article" date="2012" name="J. Bacteriol.">
        <title>Genome Sequence of the Filamentous Bacterium Fibrisoma limi BUZ 3T.</title>
        <authorList>
            <person name="Filippini M."/>
            <person name="Qi W."/>
            <person name="Jaenicke S."/>
            <person name="Goesmann A."/>
            <person name="Smits T.H."/>
            <person name="Bagheri H.C."/>
        </authorList>
    </citation>
    <scope>NUCLEOTIDE SEQUENCE [LARGE SCALE GENOMIC DNA]</scope>
    <source>
        <strain evidence="3">BUZ 3T</strain>
    </source>
</reference>
<organism evidence="2 3">
    <name type="scientific">Fibrisoma limi BUZ 3</name>
    <dbReference type="NCBI Taxonomy" id="1185876"/>
    <lineage>
        <taxon>Bacteria</taxon>
        <taxon>Pseudomonadati</taxon>
        <taxon>Bacteroidota</taxon>
        <taxon>Cytophagia</taxon>
        <taxon>Cytophagales</taxon>
        <taxon>Spirosomataceae</taxon>
        <taxon>Fibrisoma</taxon>
    </lineage>
</organism>
<dbReference type="eggNOG" id="ENOG5032RMQ">
    <property type="taxonomic scope" value="Bacteria"/>
</dbReference>
<keyword evidence="3" id="KW-1185">Reference proteome</keyword>
<keyword evidence="1" id="KW-0812">Transmembrane</keyword>
<protein>
    <recommendedName>
        <fullName evidence="4">DUF4157 domain-containing protein</fullName>
    </recommendedName>
</protein>
<accession>I2GDS6</accession>
<evidence type="ECO:0000313" key="2">
    <source>
        <dbReference type="EMBL" id="CCH52050.1"/>
    </source>
</evidence>
<gene>
    <name evidence="2" type="ORF">BN8_01023</name>
</gene>
<dbReference type="AlphaFoldDB" id="I2GDS6"/>
<feature type="transmembrane region" description="Helical" evidence="1">
    <location>
        <begin position="21"/>
        <end position="42"/>
    </location>
</feature>
<evidence type="ECO:0000256" key="1">
    <source>
        <dbReference type="SAM" id="Phobius"/>
    </source>
</evidence>
<dbReference type="Proteomes" id="UP000009309">
    <property type="component" value="Unassembled WGS sequence"/>
</dbReference>
<evidence type="ECO:0008006" key="4">
    <source>
        <dbReference type="Google" id="ProtNLM"/>
    </source>
</evidence>
<dbReference type="STRING" id="1185876.BN8_01023"/>
<keyword evidence="1" id="KW-0472">Membrane</keyword>
<comment type="caution">
    <text evidence="2">The sequence shown here is derived from an EMBL/GenBank/DDBJ whole genome shotgun (WGS) entry which is preliminary data.</text>
</comment>
<evidence type="ECO:0000313" key="3">
    <source>
        <dbReference type="Proteomes" id="UP000009309"/>
    </source>
</evidence>
<keyword evidence="1" id="KW-1133">Transmembrane helix</keyword>
<dbReference type="EMBL" id="CAIT01000004">
    <property type="protein sequence ID" value="CCH52050.1"/>
    <property type="molecule type" value="Genomic_DNA"/>
</dbReference>
<proteinExistence type="predicted"/>
<feature type="transmembrane region" description="Helical" evidence="1">
    <location>
        <begin position="62"/>
        <end position="80"/>
    </location>
</feature>
<name>I2GDS6_9BACT</name>